<dbReference type="EMBL" id="CP035807">
    <property type="protein sequence ID" value="QEN04638.1"/>
    <property type="molecule type" value="Genomic_DNA"/>
</dbReference>
<dbReference type="GO" id="GO:0016787">
    <property type="term" value="F:hydrolase activity"/>
    <property type="evidence" value="ECO:0007669"/>
    <property type="project" value="UniProtKB-KW"/>
</dbReference>
<proteinExistence type="predicted"/>
<reference evidence="2 3" key="1">
    <citation type="submission" date="2019-02" db="EMBL/GenBank/DDBJ databases">
        <authorList>
            <person name="Fomenkov A."/>
            <person name="Dubinina G."/>
            <person name="Grabovich M."/>
            <person name="Vincze T."/>
            <person name="Roberts R.J."/>
        </authorList>
    </citation>
    <scope>NUCLEOTIDE SEQUENCE [LARGE SCALE GENOMIC DNA]</scope>
    <source>
        <strain evidence="2 3">P</strain>
    </source>
</reference>
<protein>
    <submittedName>
        <fullName evidence="2">Class A beta-lactamase-related serine hydrolase</fullName>
    </submittedName>
</protein>
<dbReference type="InterPro" id="IPR001466">
    <property type="entry name" value="Beta-lactam-related"/>
</dbReference>
<dbReference type="PANTHER" id="PTHR46825:SF12">
    <property type="entry name" value="PENICILLIN-BINDING PROTEIN 4"/>
    <property type="match status" value="1"/>
</dbReference>
<evidence type="ECO:0000313" key="2">
    <source>
        <dbReference type="EMBL" id="QEN04638.1"/>
    </source>
</evidence>
<keyword evidence="3" id="KW-1185">Reference proteome</keyword>
<dbReference type="AlphaFoldDB" id="A0A5C1QB92"/>
<dbReference type="Pfam" id="PF00144">
    <property type="entry name" value="Beta-lactamase"/>
    <property type="match status" value="1"/>
</dbReference>
<name>A0A5C1QB92_9SPIO</name>
<keyword evidence="2" id="KW-0378">Hydrolase</keyword>
<reference evidence="2 3" key="2">
    <citation type="submission" date="2019-09" db="EMBL/GenBank/DDBJ databases">
        <title>Complete Genome Sequence and Methylome Analysis of free living Spirochaetas.</title>
        <authorList>
            <person name="Leshcheva N."/>
            <person name="Mikheeva N."/>
        </authorList>
    </citation>
    <scope>NUCLEOTIDE SEQUENCE [LARGE SCALE GENOMIC DNA]</scope>
    <source>
        <strain evidence="2 3">P</strain>
    </source>
</reference>
<organism evidence="2 3">
    <name type="scientific">Thiospirochaeta perfilievii</name>
    <dbReference type="NCBI Taxonomy" id="252967"/>
    <lineage>
        <taxon>Bacteria</taxon>
        <taxon>Pseudomonadati</taxon>
        <taxon>Spirochaetota</taxon>
        <taxon>Spirochaetia</taxon>
        <taxon>Spirochaetales</taxon>
        <taxon>Spirochaetaceae</taxon>
        <taxon>Thiospirochaeta</taxon>
    </lineage>
</organism>
<gene>
    <name evidence="2" type="ORF">EW093_07950</name>
</gene>
<evidence type="ECO:0000259" key="1">
    <source>
        <dbReference type="Pfam" id="PF00144"/>
    </source>
</evidence>
<dbReference type="OrthoDB" id="9797709at2"/>
<dbReference type="Proteomes" id="UP000323824">
    <property type="component" value="Chromosome"/>
</dbReference>
<dbReference type="InterPro" id="IPR012338">
    <property type="entry name" value="Beta-lactam/transpept-like"/>
</dbReference>
<dbReference type="PANTHER" id="PTHR46825">
    <property type="entry name" value="D-ALANYL-D-ALANINE-CARBOXYPEPTIDASE/ENDOPEPTIDASE AMPH"/>
    <property type="match status" value="1"/>
</dbReference>
<dbReference type="InterPro" id="IPR050491">
    <property type="entry name" value="AmpC-like"/>
</dbReference>
<dbReference type="RefSeq" id="WP_149567881.1">
    <property type="nucleotide sequence ID" value="NZ_CP035807.1"/>
</dbReference>
<accession>A0A5C1QB92</accession>
<feature type="domain" description="Beta-lactamase-related" evidence="1">
    <location>
        <begin position="37"/>
        <end position="319"/>
    </location>
</feature>
<dbReference type="KEGG" id="sper:EW093_07950"/>
<dbReference type="SUPFAM" id="SSF56601">
    <property type="entry name" value="beta-lactamase/transpeptidase-like"/>
    <property type="match status" value="1"/>
</dbReference>
<sequence length="339" mass="38663">MRTLILLILSVSSISLFSNTLLSLDKFEYEKRMDFFNVPNVSIGIIKDKKILKLQSYGPGEVDVYQVSGFSKPIVSVAVFKLIEEGLLDLDTDVNEYLDDWKISVDAVTRYRKVTLRTLLSHTSGIHESQPMGFNKEFPTLDELLNKIHIRYYPGLKRRYSWSGFTIIQKVIEDITGESFVNYMEREILSPLGMSNSSYKVPNIKVLGHDLFGKEIDSGYKYYPELAALGLWSTAEDISKFIIEIEKILTSDYEGILSKASIENMLSYQKGGWGLGISLKFIGEDLIFRHTGFSSGYISYFIARPYRGDGLVILTNSDNAWKLIMEILHSIESYKKWGI</sequence>
<dbReference type="Gene3D" id="3.40.710.10">
    <property type="entry name" value="DD-peptidase/beta-lactamase superfamily"/>
    <property type="match status" value="1"/>
</dbReference>
<evidence type="ECO:0000313" key="3">
    <source>
        <dbReference type="Proteomes" id="UP000323824"/>
    </source>
</evidence>